<dbReference type="EMBL" id="ASPP01044376">
    <property type="protein sequence ID" value="ETN99294.1"/>
    <property type="molecule type" value="Genomic_DNA"/>
</dbReference>
<comment type="caution">
    <text evidence="1">The sequence shown here is derived from an EMBL/GenBank/DDBJ whole genome shotgun (WGS) entry which is preliminary data.</text>
</comment>
<reference evidence="1 2" key="1">
    <citation type="journal article" date="2013" name="Curr. Biol.">
        <title>The Genome of the Foraminiferan Reticulomyxa filosa.</title>
        <authorList>
            <person name="Glockner G."/>
            <person name="Hulsmann N."/>
            <person name="Schleicher M."/>
            <person name="Noegel A.A."/>
            <person name="Eichinger L."/>
            <person name="Gallinger C."/>
            <person name="Pawlowski J."/>
            <person name="Sierra R."/>
            <person name="Euteneuer U."/>
            <person name="Pillet L."/>
            <person name="Moustafa A."/>
            <person name="Platzer M."/>
            <person name="Groth M."/>
            <person name="Szafranski K."/>
            <person name="Schliwa M."/>
        </authorList>
    </citation>
    <scope>NUCLEOTIDE SEQUENCE [LARGE SCALE GENOMIC DNA]</scope>
</reference>
<evidence type="ECO:0000313" key="1">
    <source>
        <dbReference type="EMBL" id="ETN99294.1"/>
    </source>
</evidence>
<evidence type="ECO:0000313" key="2">
    <source>
        <dbReference type="Proteomes" id="UP000023152"/>
    </source>
</evidence>
<protein>
    <submittedName>
        <fullName evidence="1">Uncharacterized protein</fullName>
    </submittedName>
</protein>
<dbReference type="Proteomes" id="UP000023152">
    <property type="component" value="Unassembled WGS sequence"/>
</dbReference>
<dbReference type="AlphaFoldDB" id="X6LEY3"/>
<sequence length="165" mass="18857">MWLHGENNSPFAGIDRLQSQVITGQCLAPMVPAKRCGVKDRLLSPKEKSSFKIKNSKDKRRRSQIDMKKLIQLRGPNHGKRCIGSNDRVRLVVDMTARRQIEVHLSRNDTDFGDLKDPQKEGTFLKISNDHPSFTIDPTHKRLCPVVSLCIRGAKVRFVSWILKK</sequence>
<organism evidence="1 2">
    <name type="scientific">Reticulomyxa filosa</name>
    <dbReference type="NCBI Taxonomy" id="46433"/>
    <lineage>
        <taxon>Eukaryota</taxon>
        <taxon>Sar</taxon>
        <taxon>Rhizaria</taxon>
        <taxon>Retaria</taxon>
        <taxon>Foraminifera</taxon>
        <taxon>Monothalamids</taxon>
        <taxon>Reticulomyxidae</taxon>
        <taxon>Reticulomyxa</taxon>
    </lineage>
</organism>
<gene>
    <name evidence="1" type="ORF">RFI_38190</name>
</gene>
<accession>X6LEY3</accession>
<keyword evidence="2" id="KW-1185">Reference proteome</keyword>
<name>X6LEY3_RETFI</name>
<proteinExistence type="predicted"/>